<dbReference type="SUPFAM" id="SSF53850">
    <property type="entry name" value="Periplasmic binding protein-like II"/>
    <property type="match status" value="1"/>
</dbReference>
<dbReference type="PANTHER" id="PTHR43649:SF33">
    <property type="entry name" value="POLYGALACTURONAN_RHAMNOGALACTURONAN-BINDING PROTEIN YTCQ"/>
    <property type="match status" value="1"/>
</dbReference>
<evidence type="ECO:0000313" key="3">
    <source>
        <dbReference type="EMBL" id="GBG07730.1"/>
    </source>
</evidence>
<dbReference type="InterPro" id="IPR050490">
    <property type="entry name" value="Bact_solute-bd_prot1"/>
</dbReference>
<dbReference type="CDD" id="cd13580">
    <property type="entry name" value="PBP2_AlgQ_like_1"/>
    <property type="match status" value="1"/>
</dbReference>
<dbReference type="AlphaFoldDB" id="A0A2R5EM39"/>
<protein>
    <submittedName>
        <fullName evidence="3">ABC transporter substrate-binding protein</fullName>
    </submittedName>
</protein>
<evidence type="ECO:0000256" key="2">
    <source>
        <dbReference type="SAM" id="MobiDB-lite"/>
    </source>
</evidence>
<evidence type="ECO:0000313" key="4">
    <source>
        <dbReference type="Proteomes" id="UP000245202"/>
    </source>
</evidence>
<dbReference type="EMBL" id="BDQX01000108">
    <property type="protein sequence ID" value="GBG07730.1"/>
    <property type="molecule type" value="Genomic_DNA"/>
</dbReference>
<dbReference type="PANTHER" id="PTHR43649">
    <property type="entry name" value="ARABINOSE-BINDING PROTEIN-RELATED"/>
    <property type="match status" value="1"/>
</dbReference>
<accession>A0A2R5EM39</accession>
<dbReference type="Proteomes" id="UP000245202">
    <property type="component" value="Unassembled WGS sequence"/>
</dbReference>
<name>A0A2R5EM39_9BACL</name>
<feature type="compositionally biased region" description="Low complexity" evidence="2">
    <location>
        <begin position="26"/>
        <end position="39"/>
    </location>
</feature>
<sequence length="554" mass="61022">MTTIIFVLCVLALSACSNDKNGNKGSEATSSPAPSATSEQTVVIDPLGKYDSPISMTTVRRIDASMNLPSGQTYEKNVWSDAILEELGIDIKVQWSADIGQYDSKLNVTMASGDLPDLMRVNGQQLQQLVETDSIADLTEIFDQYASEETKKQFAVGDGIALEQSSVGGKLYALPNTASAIGGAGGPLIWVRADWMKKLNLPEPKTIEDFIHIAKAFTNDDPDGNNMKDTYGFTFDNTVKNSGLSASGFFNSFHAYPGLWIEDNNGGLVYGSTLPEAKEALLALQQLYAEGVIDPEFTVKDAAKTIEMIASGKVGMINSAHFFGQLGPHQLKDNDPKSEWVPYPLPSIDNEPAKVGLNAPVLEYYVVRKGYEHPEAIVKLFNYVFEKTVGKDAGKETYDRFMYDPEDGSIQLWKLAPVFSNDATDLPFQQFIDAVDANDETLAVDPTAKLLWDNRLKAINGEGSVYGWALYYPAWKIFFDIMDKGLFVNDGFYGGNTPTMTDKSATLATMELEVFTKIIMGAVSIDEFDKFVKDWHALGGDQITKEVNEWKQMQ</sequence>
<comment type="caution">
    <text evidence="3">The sequence shown here is derived from an EMBL/GenBank/DDBJ whole genome shotgun (WGS) entry which is preliminary data.</text>
</comment>
<dbReference type="Gene3D" id="3.40.190.10">
    <property type="entry name" value="Periplasmic binding protein-like II"/>
    <property type="match status" value="3"/>
</dbReference>
<organism evidence="3 4">
    <name type="scientific">Paenibacillus agaridevorans</name>
    <dbReference type="NCBI Taxonomy" id="171404"/>
    <lineage>
        <taxon>Bacteria</taxon>
        <taxon>Bacillati</taxon>
        <taxon>Bacillota</taxon>
        <taxon>Bacilli</taxon>
        <taxon>Bacillales</taxon>
        <taxon>Paenibacillaceae</taxon>
        <taxon>Paenibacillus</taxon>
    </lineage>
</organism>
<reference evidence="3 4" key="1">
    <citation type="submission" date="2017-08" db="EMBL/GenBank/DDBJ databases">
        <title>Substantial Increase in Enzyme Production by Combined Drug-Resistance Mutations in Paenibacillus agaridevorans.</title>
        <authorList>
            <person name="Tanaka Y."/>
            <person name="Funane K."/>
            <person name="Hosaka T."/>
            <person name="Shiwa Y."/>
            <person name="Fujita N."/>
            <person name="Miyazaki T."/>
            <person name="Yoshikawa H."/>
            <person name="Murakami K."/>
            <person name="Kasahara K."/>
            <person name="Inaoka T."/>
            <person name="Hiraga Y."/>
            <person name="Ochi K."/>
        </authorList>
    </citation>
    <scope>NUCLEOTIDE SEQUENCE [LARGE SCALE GENOMIC DNA]</scope>
    <source>
        <strain evidence="3 4">T-3040</strain>
    </source>
</reference>
<evidence type="ECO:0000256" key="1">
    <source>
        <dbReference type="ARBA" id="ARBA00022729"/>
    </source>
</evidence>
<feature type="region of interest" description="Disordered" evidence="2">
    <location>
        <begin position="20"/>
        <end position="41"/>
    </location>
</feature>
<proteinExistence type="predicted"/>
<gene>
    <name evidence="3" type="ORF">PAT3040_02290</name>
</gene>
<keyword evidence="1" id="KW-0732">Signal</keyword>
<keyword evidence="4" id="KW-1185">Reference proteome</keyword>